<dbReference type="OrthoDB" id="4422974at2"/>
<evidence type="ECO:0000313" key="4">
    <source>
        <dbReference type="Proteomes" id="UP000000492"/>
    </source>
</evidence>
<dbReference type="STRING" id="662755.CRES_1760"/>
<feature type="transmembrane region" description="Helical" evidence="2">
    <location>
        <begin position="137"/>
        <end position="158"/>
    </location>
</feature>
<evidence type="ECO:0000313" key="3">
    <source>
        <dbReference type="EMBL" id="AEI10112.1"/>
    </source>
</evidence>
<dbReference type="eggNOG" id="ENOG50323JF">
    <property type="taxonomic scope" value="Bacteria"/>
</dbReference>
<gene>
    <name evidence="3" type="ordered locus">CRES_1760</name>
</gene>
<reference evidence="3 4" key="1">
    <citation type="journal article" date="2012" name="BMC Genomics">
        <title>Complete genome sequence, lifestyle, and multi-drug resistance of the human pathogen Corynebacterium resistens DSM 45100 isolated from blood samples of a leukemia patient.</title>
        <authorList>
            <person name="Schroder J."/>
            <person name="Maus I."/>
            <person name="Meyer K."/>
            <person name="Wordemann S."/>
            <person name="Blom J."/>
            <person name="Jaenicke S."/>
            <person name="Schneider J."/>
            <person name="Trost E."/>
            <person name="Tauch A."/>
        </authorList>
    </citation>
    <scope>NUCLEOTIDE SEQUENCE [LARGE SCALE GENOMIC DNA]</scope>
    <source>
        <strain evidence="4">DSM 45100 / JCM 12819 / CCUG 50093 / GTC 2026 / SICGH 158</strain>
    </source>
</reference>
<keyword evidence="2" id="KW-0472">Membrane</keyword>
<dbReference type="RefSeq" id="WP_013889099.1">
    <property type="nucleotide sequence ID" value="NC_015673.1"/>
</dbReference>
<organism evidence="3 4">
    <name type="scientific">Corynebacterium resistens (strain DSM 45100 / JCM 12819 / GTC 2026 / SICGH 158)</name>
    <dbReference type="NCBI Taxonomy" id="662755"/>
    <lineage>
        <taxon>Bacteria</taxon>
        <taxon>Bacillati</taxon>
        <taxon>Actinomycetota</taxon>
        <taxon>Actinomycetes</taxon>
        <taxon>Mycobacteriales</taxon>
        <taxon>Corynebacteriaceae</taxon>
        <taxon>Corynebacterium</taxon>
    </lineage>
</organism>
<evidence type="ECO:0000256" key="1">
    <source>
        <dbReference type="SAM" id="MobiDB-lite"/>
    </source>
</evidence>
<name>F8E1G0_CORRG</name>
<feature type="transmembrane region" description="Helical" evidence="2">
    <location>
        <begin position="12"/>
        <end position="33"/>
    </location>
</feature>
<dbReference type="KEGG" id="crd:CRES_1760"/>
<keyword evidence="2" id="KW-1133">Transmembrane helix</keyword>
<protein>
    <submittedName>
        <fullName evidence="3">Secreted protein</fullName>
    </submittedName>
</protein>
<proteinExistence type="predicted"/>
<dbReference type="Proteomes" id="UP000000492">
    <property type="component" value="Chromosome"/>
</dbReference>
<dbReference type="EMBL" id="CP002857">
    <property type="protein sequence ID" value="AEI10112.1"/>
    <property type="molecule type" value="Genomic_DNA"/>
</dbReference>
<keyword evidence="2" id="KW-0812">Transmembrane</keyword>
<keyword evidence="4" id="KW-1185">Reference proteome</keyword>
<sequence length="211" mass="22625">MGTTGRSNKLPALLGGILLAIGVICAIISVTSVSSFEKPTDVKADKTYYLLGDKSSINSQQCVLRGEGDKPVDQQTVKGFENKISDDGKVKDISLPLTSSKGVVASMEFSKDISGLKYTCEQGKTYISTKSSGTLNILRWLTMFGVLAGLILLISGLIPRKEDEGASETESGEKPEGKFGDETATEVAPEDDNPFKSSGKHRRVEHGDQTF</sequence>
<feature type="compositionally biased region" description="Basic and acidic residues" evidence="1">
    <location>
        <begin position="171"/>
        <end position="181"/>
    </location>
</feature>
<dbReference type="AlphaFoldDB" id="F8E1G0"/>
<dbReference type="HOGENOM" id="CLU_1303196_0_0_11"/>
<evidence type="ECO:0000256" key="2">
    <source>
        <dbReference type="SAM" id="Phobius"/>
    </source>
</evidence>
<accession>F8E1G0</accession>
<feature type="region of interest" description="Disordered" evidence="1">
    <location>
        <begin position="162"/>
        <end position="211"/>
    </location>
</feature>